<reference evidence="2" key="1">
    <citation type="submission" date="2016-07" db="EMBL/GenBank/DDBJ databases">
        <title>Nontailed viruses are major unrecognized killers of bacteria in the ocean.</title>
        <authorList>
            <person name="Kauffman K."/>
            <person name="Hussain F."/>
            <person name="Yang J."/>
            <person name="Arevalo P."/>
            <person name="Brown J."/>
            <person name="Cutler M."/>
            <person name="Kelly L."/>
            <person name="Polz M.F."/>
        </authorList>
    </citation>
    <scope>NUCLEOTIDE SEQUENCE [LARGE SCALE GENOMIC DNA]</scope>
    <source>
        <strain evidence="2">10N.286.55.C1</strain>
    </source>
</reference>
<dbReference type="RefSeq" id="WP_017106596.1">
    <property type="nucleotide sequence ID" value="NZ_MAKA01000321.1"/>
</dbReference>
<dbReference type="Proteomes" id="UP000235778">
    <property type="component" value="Unassembled WGS sequence"/>
</dbReference>
<accession>A0A1B9PTN2</accession>
<comment type="caution">
    <text evidence="1">The sequence shown here is derived from an EMBL/GenBank/DDBJ whole genome shotgun (WGS) entry which is preliminary data.</text>
</comment>
<sequence length="176" mass="19761">MNTQKVFEELETASDFELFRLKSAIEKVLEDPDRARALKAKITVGMEVEYFCTERNHSVLCTILKVGRTRVDISEKETGKGWSLPFYFLNLDHIDTELVSNKAVGLSKAELSIGQTVGFVSNRDNQEYIGQVSKLNPKKVVVLVGNTAWTVPYSMLFPVLDSEASQTKQTLILADK</sequence>
<evidence type="ECO:0000313" key="2">
    <source>
        <dbReference type="Proteomes" id="UP000235778"/>
    </source>
</evidence>
<dbReference type="AlphaFoldDB" id="A0A1B9PTN2"/>
<dbReference type="EMBL" id="MCSI01000177">
    <property type="protein sequence ID" value="PME56379.1"/>
    <property type="molecule type" value="Genomic_DNA"/>
</dbReference>
<gene>
    <name evidence="1" type="ORF">BCV30_02285</name>
</gene>
<protein>
    <submittedName>
        <fullName evidence="1">Uncharacterized protein</fullName>
    </submittedName>
</protein>
<evidence type="ECO:0000313" key="1">
    <source>
        <dbReference type="EMBL" id="PME56379.1"/>
    </source>
</evidence>
<proteinExistence type="predicted"/>
<organism evidence="1 2">
    <name type="scientific">Vibrio lentus</name>
    <dbReference type="NCBI Taxonomy" id="136468"/>
    <lineage>
        <taxon>Bacteria</taxon>
        <taxon>Pseudomonadati</taxon>
        <taxon>Pseudomonadota</taxon>
        <taxon>Gammaproteobacteria</taxon>
        <taxon>Vibrionales</taxon>
        <taxon>Vibrionaceae</taxon>
        <taxon>Vibrio</taxon>
    </lineage>
</organism>
<name>A0A1B9PTN2_9VIBR</name>